<dbReference type="OrthoDB" id="5828847at2"/>
<evidence type="ECO:0000313" key="1">
    <source>
        <dbReference type="EMBL" id="RPE72500.1"/>
    </source>
</evidence>
<dbReference type="Gene3D" id="1.10.10.1130">
    <property type="entry name" value="Uncharacterised protein PF10982, DUF2789"/>
    <property type="match status" value="1"/>
</dbReference>
<comment type="caution">
    <text evidence="1">The sequence shown here is derived from an EMBL/GenBank/DDBJ whole genome shotgun (WGS) entry which is preliminary data.</text>
</comment>
<reference evidence="1 2" key="1">
    <citation type="submission" date="2018-11" db="EMBL/GenBank/DDBJ databases">
        <title>Genomic Encyclopedia of Type Strains, Phase IV (KMG-IV): sequencing the most valuable type-strain genomes for metagenomic binning, comparative biology and taxonomic classification.</title>
        <authorList>
            <person name="Goeker M."/>
        </authorList>
    </citation>
    <scope>NUCLEOTIDE SEQUENCE [LARGE SCALE GENOMIC DNA]</scope>
    <source>
        <strain evidence="1 2">DSM 101684</strain>
    </source>
</reference>
<protein>
    <submittedName>
        <fullName evidence="1">Uncharacterized protein DUF29</fullName>
    </submittedName>
</protein>
<dbReference type="InterPro" id="IPR038086">
    <property type="entry name" value="DUF2789_sf"/>
</dbReference>
<dbReference type="Pfam" id="PF10982">
    <property type="entry name" value="DUF2789"/>
    <property type="match status" value="1"/>
</dbReference>
<accession>A0A3N4VF53</accession>
<dbReference type="InterPro" id="IPR021250">
    <property type="entry name" value="DUF2789"/>
</dbReference>
<name>A0A3N4VF53_9BURK</name>
<dbReference type="EMBL" id="RKQL01000001">
    <property type="protein sequence ID" value="RPE72500.1"/>
    <property type="molecule type" value="Genomic_DNA"/>
</dbReference>
<proteinExistence type="predicted"/>
<dbReference type="Proteomes" id="UP000272193">
    <property type="component" value="Unassembled WGS sequence"/>
</dbReference>
<dbReference type="AlphaFoldDB" id="A0A3N4VF53"/>
<evidence type="ECO:0000313" key="2">
    <source>
        <dbReference type="Proteomes" id="UP000272193"/>
    </source>
</evidence>
<keyword evidence="2" id="KW-1185">Reference proteome</keyword>
<gene>
    <name evidence="1" type="ORF">EDC62_0190</name>
</gene>
<organism evidence="1 2">
    <name type="scientific">Tibeticola sediminis</name>
    <dbReference type="NCBI Taxonomy" id="1917811"/>
    <lineage>
        <taxon>Bacteria</taxon>
        <taxon>Pseudomonadati</taxon>
        <taxon>Pseudomonadota</taxon>
        <taxon>Betaproteobacteria</taxon>
        <taxon>Burkholderiales</taxon>
        <taxon>Comamonadaceae</taxon>
        <taxon>Tibeticola</taxon>
    </lineage>
</organism>
<sequence>MIEPPVHTLEELFEQLGLPSDEASRRAFIEAHAPLPNEIPLPDAPFWTPAQATFLREELVEDADWAEVIEELNTLLRKNYQK</sequence>